<dbReference type="Pfam" id="PF02465">
    <property type="entry name" value="FliD_N"/>
    <property type="match status" value="1"/>
</dbReference>
<dbReference type="InterPro" id="IPR003481">
    <property type="entry name" value="FliD_N"/>
</dbReference>
<keyword evidence="5" id="KW-0964">Secreted</keyword>
<dbReference type="PANTHER" id="PTHR30288:SF0">
    <property type="entry name" value="FLAGELLAR HOOK-ASSOCIATED PROTEIN 2"/>
    <property type="match status" value="1"/>
</dbReference>
<dbReference type="Pfam" id="PF07195">
    <property type="entry name" value="FliD_C"/>
    <property type="match status" value="1"/>
</dbReference>
<dbReference type="Proteomes" id="UP001589833">
    <property type="component" value="Unassembled WGS sequence"/>
</dbReference>
<evidence type="ECO:0000313" key="8">
    <source>
        <dbReference type="EMBL" id="MFC0559293.1"/>
    </source>
</evidence>
<dbReference type="NCBIfam" id="NF005833">
    <property type="entry name" value="PRK07737.1"/>
    <property type="match status" value="1"/>
</dbReference>
<protein>
    <recommendedName>
        <fullName evidence="5">Flagellar hook-associated protein 2</fullName>
        <shortName evidence="5">HAP2</shortName>
    </recommendedName>
    <alternativeName>
        <fullName evidence="5">Flagellar cap protein</fullName>
    </alternativeName>
</protein>
<sequence length="535" mass="60012">MRIGGLASGIDTESIIKQFMQVERQPLDRFFQRKQTVEWQRDAYRDMNLKLRTLEESAASIRLRSSLNTRVAKSSNEQAFTVSANADVQNGTYHFKVDQVATKSRNISAANITTGDTKFSASTRLDAQANAAGDLSAYNGTQFSVKTYDSAGAAKEVTVTIDTTKSLNENLKQINDSDIGVRAYYDSAFDRVVIERKETGEFNGELDANGVNRQIVFGGNTSFLNDVLHIHQENEVAGVNAKVEFQNPLFAGETITQESRANRITIGGLTFNVTQPTNGVFETVNVSSNTDDAFDKIKAFVDTYNDMIAEIQTKLTEPKHRDFPPLTDEQRQELSEREAELWDEKAKSGLLRRDPMLSSVLTQMRNDIYTPVSTSGQFNQIAQVGITTTRNFRDGGRLEIDEAKLRAALEDDPDSVHQLFNNVADKTLTDMKPEDRTAEQRAEIQSQTGIIGRLRTTINDTISKVVRRAGNENRTNQQFTLGRELINVDSQIDRFQRRLAQIEQRYWSQFTRMETAVNQANAQGNAMMSQLFGGM</sequence>
<evidence type="ECO:0000256" key="3">
    <source>
        <dbReference type="ARBA" id="ARBA00023054"/>
    </source>
</evidence>
<feature type="domain" description="Flagellar hook-associated protein 2 N-terminal" evidence="6">
    <location>
        <begin position="8"/>
        <end position="103"/>
    </location>
</feature>
<evidence type="ECO:0000313" key="9">
    <source>
        <dbReference type="Proteomes" id="UP001589833"/>
    </source>
</evidence>
<dbReference type="RefSeq" id="WP_273841898.1">
    <property type="nucleotide sequence ID" value="NZ_JAQQWT010000004.1"/>
</dbReference>
<gene>
    <name evidence="8" type="ORF">ACFFH4_09565</name>
</gene>
<evidence type="ECO:0000256" key="5">
    <source>
        <dbReference type="RuleBase" id="RU362066"/>
    </source>
</evidence>
<organism evidence="8 9">
    <name type="scientific">Halalkalibacter alkalisediminis</name>
    <dbReference type="NCBI Taxonomy" id="935616"/>
    <lineage>
        <taxon>Bacteria</taxon>
        <taxon>Bacillati</taxon>
        <taxon>Bacillota</taxon>
        <taxon>Bacilli</taxon>
        <taxon>Bacillales</taxon>
        <taxon>Bacillaceae</taxon>
        <taxon>Halalkalibacter</taxon>
    </lineage>
</organism>
<comment type="function">
    <text evidence="5">Required for morphogenesis and for the elongation of the flagellar filament by facilitating polymerization of the flagellin monomers at the tip of growing filament. Forms a capping structure, which prevents flagellin subunits (transported through the central channel of the flagellum) from leaking out without polymerization at the distal end.</text>
</comment>
<keyword evidence="8" id="KW-0966">Cell projection</keyword>
<comment type="similarity">
    <text evidence="1 5">Belongs to the FliD family.</text>
</comment>
<evidence type="ECO:0000259" key="7">
    <source>
        <dbReference type="Pfam" id="PF07195"/>
    </source>
</evidence>
<evidence type="ECO:0000256" key="4">
    <source>
        <dbReference type="ARBA" id="ARBA00023143"/>
    </source>
</evidence>
<accession>A0ABV6NGP9</accession>
<dbReference type="InterPro" id="IPR010809">
    <property type="entry name" value="FliD_C"/>
</dbReference>
<dbReference type="EMBL" id="JBHLTR010000013">
    <property type="protein sequence ID" value="MFC0559293.1"/>
    <property type="molecule type" value="Genomic_DNA"/>
</dbReference>
<evidence type="ECO:0000256" key="1">
    <source>
        <dbReference type="ARBA" id="ARBA00009764"/>
    </source>
</evidence>
<evidence type="ECO:0000256" key="2">
    <source>
        <dbReference type="ARBA" id="ARBA00011255"/>
    </source>
</evidence>
<feature type="domain" description="Flagellar hook-associated protein 2 C-terminal" evidence="7">
    <location>
        <begin position="240"/>
        <end position="522"/>
    </location>
</feature>
<keyword evidence="9" id="KW-1185">Reference proteome</keyword>
<dbReference type="InterPro" id="IPR040026">
    <property type="entry name" value="FliD"/>
</dbReference>
<reference evidence="8 9" key="1">
    <citation type="submission" date="2024-09" db="EMBL/GenBank/DDBJ databases">
        <authorList>
            <person name="Sun Q."/>
            <person name="Mori K."/>
        </authorList>
    </citation>
    <scope>NUCLEOTIDE SEQUENCE [LARGE SCALE GENOMIC DNA]</scope>
    <source>
        <strain evidence="8 9">NCAIM B.02301</strain>
    </source>
</reference>
<keyword evidence="8" id="KW-0282">Flagellum</keyword>
<comment type="caution">
    <text evidence="8">The sequence shown here is derived from an EMBL/GenBank/DDBJ whole genome shotgun (WGS) entry which is preliminary data.</text>
</comment>
<evidence type="ECO:0000259" key="6">
    <source>
        <dbReference type="Pfam" id="PF02465"/>
    </source>
</evidence>
<dbReference type="PANTHER" id="PTHR30288">
    <property type="entry name" value="FLAGELLAR CAP/ASSEMBLY PROTEIN FLID"/>
    <property type="match status" value="1"/>
</dbReference>
<name>A0ABV6NGP9_9BACI</name>
<comment type="subcellular location">
    <subcellularLocation>
        <location evidence="5">Secreted</location>
    </subcellularLocation>
    <subcellularLocation>
        <location evidence="5">Bacterial flagellum</location>
    </subcellularLocation>
</comment>
<keyword evidence="8" id="KW-0969">Cilium</keyword>
<proteinExistence type="inferred from homology"/>
<comment type="subunit">
    <text evidence="2 5">Homopentamer.</text>
</comment>
<keyword evidence="4 5" id="KW-0975">Bacterial flagellum</keyword>
<keyword evidence="3" id="KW-0175">Coiled coil</keyword>